<dbReference type="GO" id="GO:0005770">
    <property type="term" value="C:late endosome"/>
    <property type="evidence" value="ECO:0007669"/>
    <property type="project" value="TreeGrafter"/>
</dbReference>
<keyword evidence="5 8" id="KW-1133">Transmembrane helix</keyword>
<evidence type="ECO:0000256" key="1">
    <source>
        <dbReference type="ARBA" id="ARBA00004614"/>
    </source>
</evidence>
<evidence type="ECO:0000313" key="10">
    <source>
        <dbReference type="EMBL" id="OVF08642.1"/>
    </source>
</evidence>
<name>A0AA91T247_CLALS</name>
<evidence type="ECO:0000259" key="9">
    <source>
        <dbReference type="PROSITE" id="PS51914"/>
    </source>
</evidence>
<dbReference type="AlphaFoldDB" id="A0AA91T247"/>
<comment type="caution">
    <text evidence="10">The sequence shown here is derived from an EMBL/GenBank/DDBJ whole genome shotgun (WGS) entry which is preliminary data.</text>
</comment>
<keyword evidence="6 8" id="KW-0472">Membrane</keyword>
<dbReference type="GO" id="GO:0007034">
    <property type="term" value="P:vacuolar transport"/>
    <property type="evidence" value="ECO:0007669"/>
    <property type="project" value="TreeGrafter"/>
</dbReference>
<dbReference type="PROSITE" id="PS51914">
    <property type="entry name" value="MRH"/>
    <property type="match status" value="1"/>
</dbReference>
<protein>
    <submittedName>
        <fullName evidence="10">Mannose 6-phosphate receptor-like protein</fullName>
    </submittedName>
</protein>
<evidence type="ECO:0000256" key="5">
    <source>
        <dbReference type="ARBA" id="ARBA00022989"/>
    </source>
</evidence>
<keyword evidence="2" id="KW-0813">Transport</keyword>
<dbReference type="Gene3D" id="2.70.130.10">
    <property type="entry name" value="Mannose-6-phosphate receptor binding domain"/>
    <property type="match status" value="1"/>
</dbReference>
<keyword evidence="4" id="KW-0732">Signal</keyword>
<dbReference type="GO" id="GO:0000139">
    <property type="term" value="C:Golgi membrane"/>
    <property type="evidence" value="ECO:0007669"/>
    <property type="project" value="UniProtKB-SubCell"/>
</dbReference>
<keyword evidence="3 8" id="KW-0812">Transmembrane</keyword>
<evidence type="ECO:0000256" key="3">
    <source>
        <dbReference type="ARBA" id="ARBA00022692"/>
    </source>
</evidence>
<evidence type="ECO:0000313" key="11">
    <source>
        <dbReference type="Proteomes" id="UP000195602"/>
    </source>
</evidence>
<evidence type="ECO:0000256" key="2">
    <source>
        <dbReference type="ARBA" id="ARBA00022448"/>
    </source>
</evidence>
<evidence type="ECO:0000256" key="6">
    <source>
        <dbReference type="ARBA" id="ARBA00023136"/>
    </source>
</evidence>
<dbReference type="PANTHER" id="PTHR15071:SF0">
    <property type="entry name" value="MANNOSE 6-PHOSPHATE RECEPTOR-LIKE PROTEIN 1"/>
    <property type="match status" value="1"/>
</dbReference>
<dbReference type="KEGG" id="clus:A9F13_07g00957"/>
<dbReference type="SUPFAM" id="SSF50911">
    <property type="entry name" value="Mannose 6-phosphate receptor domain"/>
    <property type="match status" value="1"/>
</dbReference>
<accession>A0AA91T247</accession>
<keyword evidence="7" id="KW-1015">Disulfide bond</keyword>
<dbReference type="InterPro" id="IPR044865">
    <property type="entry name" value="MRH_dom"/>
</dbReference>
<dbReference type="GO" id="GO:0010008">
    <property type="term" value="C:endosome membrane"/>
    <property type="evidence" value="ECO:0007669"/>
    <property type="project" value="UniProtKB-SubCell"/>
</dbReference>
<proteinExistence type="predicted"/>
<evidence type="ECO:0000256" key="8">
    <source>
        <dbReference type="SAM" id="Phobius"/>
    </source>
</evidence>
<feature type="domain" description="MRH" evidence="9">
    <location>
        <begin position="60"/>
        <end position="220"/>
    </location>
</feature>
<dbReference type="Proteomes" id="UP000195602">
    <property type="component" value="Unassembled WGS sequence"/>
</dbReference>
<evidence type="ECO:0000256" key="4">
    <source>
        <dbReference type="ARBA" id="ARBA00022729"/>
    </source>
</evidence>
<dbReference type="EMBL" id="LYUB02000007">
    <property type="protein sequence ID" value="OVF08642.1"/>
    <property type="molecule type" value="Genomic_DNA"/>
</dbReference>
<gene>
    <name evidence="10" type="ORF">A9F13_07g00957</name>
</gene>
<comment type="subcellular location">
    <subcellularLocation>
        <location evidence="1">Golgi apparatus membrane</location>
        <topology evidence="1">Single-pass type I membrane protein</topology>
    </subcellularLocation>
</comment>
<dbReference type="PANTHER" id="PTHR15071">
    <property type="entry name" value="MANNOSE-6-PHOSPHATE RECEPTOR FAMILY MEMBER"/>
    <property type="match status" value="1"/>
</dbReference>
<organism evidence="10 11">
    <name type="scientific">Clavispora lusitaniae</name>
    <name type="common">Candida lusitaniae</name>
    <dbReference type="NCBI Taxonomy" id="36911"/>
    <lineage>
        <taxon>Eukaryota</taxon>
        <taxon>Fungi</taxon>
        <taxon>Dikarya</taxon>
        <taxon>Ascomycota</taxon>
        <taxon>Saccharomycotina</taxon>
        <taxon>Pichiomycetes</taxon>
        <taxon>Metschnikowiaceae</taxon>
        <taxon>Clavispora</taxon>
    </lineage>
</organism>
<dbReference type="InterPro" id="IPR009011">
    <property type="entry name" value="Man6P_isomerase_rcpt-bd_dom_sf"/>
</dbReference>
<reference evidence="10 11" key="1">
    <citation type="submission" date="2017-04" db="EMBL/GenBank/DDBJ databases">
        <title>Draft genome of the yeast Clavispora lusitaniae type strain CBS 6936.</title>
        <authorList>
            <person name="Durrens P."/>
            <person name="Klopp C."/>
            <person name="Biteau N."/>
            <person name="Fitton-Ouhabi V."/>
            <person name="Dementhon K."/>
            <person name="Accoceberry I."/>
            <person name="Sherman D.J."/>
            <person name="Noel T."/>
        </authorList>
    </citation>
    <scope>NUCLEOTIDE SEQUENCE [LARGE SCALE GENOMIC DNA]</scope>
    <source>
        <strain evidence="10 11">CBS 6936</strain>
    </source>
</reference>
<feature type="transmembrane region" description="Helical" evidence="8">
    <location>
        <begin position="228"/>
        <end position="251"/>
    </location>
</feature>
<evidence type="ECO:0000256" key="7">
    <source>
        <dbReference type="ARBA" id="ARBA00023157"/>
    </source>
</evidence>
<sequence>MASRSFRRFVFLAVVFFFVVGLYFVDQRPVPSSNVATSLHDIVMGPPLQMPESESHNDVPECAILTPQKGFVDLSGLSASAEDGKAVAWPVRAPGLAHNYSIGICSSPLKKSLIESVSVRDGVDASHMGAFYVDPSGEYVSMGQVSSRPEYHGHRLTLTYENGSFCNTVQQANGEKMRQKTILTFMCDHQMMGRAHITHLASAEDCTHVFEVRSHFACATAAKADNLAAVWIFLLIFLAALMVFFSGEVLYRHLKRKEVVV</sequence>
<keyword evidence="10" id="KW-0675">Receptor</keyword>